<evidence type="ECO:0000256" key="1">
    <source>
        <dbReference type="SAM" id="Phobius"/>
    </source>
</evidence>
<sequence>MGRVEDNYKEKIRNQVANIAVVVAINIGFALFNLAILIDVATITFLGGLIYIYNSRIASLGVVVFGCIALFFQLPHFNDASGCRLAAFVWLVIAGMISLYYSLKYHAKHT</sequence>
<keyword evidence="1" id="KW-0812">Transmembrane</keyword>
<dbReference type="RefSeq" id="WP_167676329.1">
    <property type="nucleotide sequence ID" value="NZ_CP050313.1"/>
</dbReference>
<feature type="transmembrane region" description="Helical" evidence="1">
    <location>
        <begin position="84"/>
        <end position="103"/>
    </location>
</feature>
<keyword evidence="1" id="KW-0472">Membrane</keyword>
<dbReference type="Proteomes" id="UP000502608">
    <property type="component" value="Chromosome"/>
</dbReference>
<reference evidence="2 3" key="1">
    <citation type="submission" date="2020-03" db="EMBL/GenBank/DDBJ databases">
        <title>Complete genome sequence of Shewanella sp.</title>
        <authorList>
            <person name="Kim Y.-S."/>
            <person name="Kim S.-J."/>
            <person name="Jung H.-K."/>
            <person name="Kim K.-H."/>
        </authorList>
    </citation>
    <scope>NUCLEOTIDE SEQUENCE [LARGE SCALE GENOMIC DNA]</scope>
    <source>
        <strain evidence="2 3">PN3F2</strain>
    </source>
</reference>
<protein>
    <submittedName>
        <fullName evidence="2">Uncharacterized protein</fullName>
    </submittedName>
</protein>
<keyword evidence="3" id="KW-1185">Reference proteome</keyword>
<dbReference type="AlphaFoldDB" id="A0A6G9QJG5"/>
<gene>
    <name evidence="2" type="ORF">HBH39_05475</name>
</gene>
<evidence type="ECO:0000313" key="2">
    <source>
        <dbReference type="EMBL" id="QIR14019.1"/>
    </source>
</evidence>
<keyword evidence="1" id="KW-1133">Transmembrane helix</keyword>
<organism evidence="2 3">
    <name type="scientific">Shewanella aestuarii</name>
    <dbReference type="NCBI Taxonomy" id="1028752"/>
    <lineage>
        <taxon>Bacteria</taxon>
        <taxon>Pseudomonadati</taxon>
        <taxon>Pseudomonadota</taxon>
        <taxon>Gammaproteobacteria</taxon>
        <taxon>Alteromonadales</taxon>
        <taxon>Shewanellaceae</taxon>
        <taxon>Shewanella</taxon>
    </lineage>
</organism>
<dbReference type="KEGG" id="saes:HBH39_05475"/>
<accession>A0A6G9QJG5</accession>
<feature type="transmembrane region" description="Helical" evidence="1">
    <location>
        <begin position="16"/>
        <end position="38"/>
    </location>
</feature>
<dbReference type="EMBL" id="CP050313">
    <property type="protein sequence ID" value="QIR14019.1"/>
    <property type="molecule type" value="Genomic_DNA"/>
</dbReference>
<proteinExistence type="predicted"/>
<name>A0A6G9QJG5_9GAMM</name>
<feature type="transmembrane region" description="Helical" evidence="1">
    <location>
        <begin position="50"/>
        <end position="72"/>
    </location>
</feature>
<evidence type="ECO:0000313" key="3">
    <source>
        <dbReference type="Proteomes" id="UP000502608"/>
    </source>
</evidence>